<protein>
    <submittedName>
        <fullName evidence="2">T9SS type B sorting domain-containing protein</fullName>
    </submittedName>
</protein>
<dbReference type="Proteomes" id="UP001597319">
    <property type="component" value="Unassembled WGS sequence"/>
</dbReference>
<feature type="signal peptide" evidence="1">
    <location>
        <begin position="1"/>
        <end position="23"/>
    </location>
</feature>
<dbReference type="RefSeq" id="WP_378295006.1">
    <property type="nucleotide sequence ID" value="NZ_JBHULE010000035.1"/>
</dbReference>
<evidence type="ECO:0000256" key="1">
    <source>
        <dbReference type="SAM" id="SignalP"/>
    </source>
</evidence>
<accession>A0ABW5LKW2</accession>
<proteinExistence type="predicted"/>
<dbReference type="NCBIfam" id="TIGR04131">
    <property type="entry name" value="Bac_Flav_CTERM"/>
    <property type="match status" value="1"/>
</dbReference>
<reference evidence="3" key="1">
    <citation type="journal article" date="2019" name="Int. J. Syst. Evol. Microbiol.">
        <title>The Global Catalogue of Microorganisms (GCM) 10K type strain sequencing project: providing services to taxonomists for standard genome sequencing and annotation.</title>
        <authorList>
            <consortium name="The Broad Institute Genomics Platform"/>
            <consortium name="The Broad Institute Genome Sequencing Center for Infectious Disease"/>
            <person name="Wu L."/>
            <person name="Ma J."/>
        </authorList>
    </citation>
    <scope>NUCLEOTIDE SEQUENCE [LARGE SCALE GENOMIC DNA]</scope>
    <source>
        <strain evidence="3">KCTC 52274</strain>
    </source>
</reference>
<keyword evidence="1" id="KW-0732">Signal</keyword>
<name>A0ABW5LKW2_9FLAO</name>
<evidence type="ECO:0000313" key="2">
    <source>
        <dbReference type="EMBL" id="MFD2565179.1"/>
    </source>
</evidence>
<evidence type="ECO:0000313" key="3">
    <source>
        <dbReference type="Proteomes" id="UP001597319"/>
    </source>
</evidence>
<gene>
    <name evidence="2" type="ORF">ACFSR1_21045</name>
</gene>
<dbReference type="InterPro" id="IPR026341">
    <property type="entry name" value="T9SS_type_B"/>
</dbReference>
<comment type="caution">
    <text evidence="2">The sequence shown here is derived from an EMBL/GenBank/DDBJ whole genome shotgun (WGS) entry which is preliminary data.</text>
</comment>
<sequence>MIKNIPGLILFLCFFMCTNFSLAQGSVCADNVGDDGADPFCSFTGIVFPNCNNTNASCVSSSEVGPNYGCLATQPFPAWYYLQIEDTGALTFRISQSANEDGTGNQLDVDFICYGPFPDPVSPCTAQLTAANIVDCSYSADAVETMSIPAATAGEFYLVLITNFSEQPGFISFQQNGGAGSTDCSILEAALGPNQDICGSDPVILDGTSDGAVRYEWSVFNETTEVFDVISGETSPTYTVTVTGRYQLLIEDEDGNTEVDEVVITFYTPPIIANSPVDLMACDDDGNSLETFDITQNSPLILGIQDSAEFTITYHVTEEDAQNYTGAMGDNVIEIPETFVNTTTDQTIWARIGGANQICFEIATFVLRVYQNPTANEPADIELCDNDLDGNDANGIVEFDLSNVIIEVLGTQNPTDFVVSLYESQAEADAGVLGTELPVNYSNTSNPQTIYVRIENALEQSCYEITDFQLIVNPLPVVSSVVSLLQCDDDTDGISLFNLSEANTLISTNSVNEVFTYYLTESAAISADPGNQIVDFTTYPNPIPINSTVYSRIETNEGCFRTSQIDLVVSATQIPVNFGLTYNACDNTDIDGDDTNGITTFDFSDATNQVIALYPPGQNLVVTFYENLADALAEQNAITDPSNYRNDTSPFVQNLYIRVDDGTDNECLGLGEHIQLVVDQLPLNNPVSDFVLCSDDPNQATFDLTEKDAEVTGAQTEALLISYHRTAQEAISNTGAIVGPFVNEVNPQTIWVRAQFDDNNDGVGDADECFRATISFELKVLQNPELTSPDPITLCNDQINTVYDLTLREGQIIGNSTNITLTYYESQNDLDIDNPILDPTSYTSTILIRDIIAVGRDNNNGCFSNVTLQLETILYDDFNLTPNPLETCELNEQGVGIFDITAVLQDILNLNDTDISNDLNISDYDVSYYEIVQDAELGNANTITSPSSYQNLQAFSQTVYVRLDPLENGNDCFRVIAVQLEVNELPDFILEEEYVLCLENDGTIINLTPTDVIDTGLDDAVYMFQWYVGATTTAGNEIPGEISSTYNPVASGQYSVLVTNIQTTCVSSSSTTVVESYPPQPEDFMVELLSGAFSDNATVQVIVSSNAIGEYEYRFDNGDWQTSSIFTRVSRGEHVIYVRDVNMCSEIELPVEFIVDYPKYFTPNGDGFHETWRITGNDNVQINGIMIFNRSGKLLKDLGALGEWDGTYNGNLLPSSEYWFKVRYTENGVFKEFNASFSLIR</sequence>
<organism evidence="2 3">
    <name type="scientific">Aquimarina rubra</name>
    <dbReference type="NCBI Taxonomy" id="1920033"/>
    <lineage>
        <taxon>Bacteria</taxon>
        <taxon>Pseudomonadati</taxon>
        <taxon>Bacteroidota</taxon>
        <taxon>Flavobacteriia</taxon>
        <taxon>Flavobacteriales</taxon>
        <taxon>Flavobacteriaceae</taxon>
        <taxon>Aquimarina</taxon>
    </lineage>
</organism>
<keyword evidence="3" id="KW-1185">Reference proteome</keyword>
<dbReference type="EMBL" id="JBHULE010000035">
    <property type="protein sequence ID" value="MFD2565179.1"/>
    <property type="molecule type" value="Genomic_DNA"/>
</dbReference>
<feature type="chain" id="PRO_5045615873" evidence="1">
    <location>
        <begin position="24"/>
        <end position="1241"/>
    </location>
</feature>
<dbReference type="Pfam" id="PF13585">
    <property type="entry name" value="CHU_C"/>
    <property type="match status" value="1"/>
</dbReference>